<evidence type="ECO:0000256" key="4">
    <source>
        <dbReference type="ARBA" id="ARBA00023172"/>
    </source>
</evidence>
<dbReference type="PANTHER" id="PTHR33258">
    <property type="entry name" value="TRANSPOSASE INSL FOR INSERTION SEQUENCE ELEMENT IS186A-RELATED"/>
    <property type="match status" value="1"/>
</dbReference>
<dbReference type="PANTHER" id="PTHR33258:SF1">
    <property type="entry name" value="TRANSPOSASE INSL FOR INSERTION SEQUENCE ELEMENT IS186A-RELATED"/>
    <property type="match status" value="1"/>
</dbReference>
<evidence type="ECO:0000256" key="3">
    <source>
        <dbReference type="ARBA" id="ARBA00023125"/>
    </source>
</evidence>
<evidence type="ECO:0000259" key="5">
    <source>
        <dbReference type="Pfam" id="PF01609"/>
    </source>
</evidence>
<proteinExistence type="inferred from homology"/>
<dbReference type="GO" id="GO:0003677">
    <property type="term" value="F:DNA binding"/>
    <property type="evidence" value="ECO:0007669"/>
    <property type="project" value="UniProtKB-KW"/>
</dbReference>
<comment type="caution">
    <text evidence="6">The sequence shown here is derived from an EMBL/GenBank/DDBJ whole genome shotgun (WGS) entry which is preliminary data.</text>
</comment>
<dbReference type="Pfam" id="PF01609">
    <property type="entry name" value="DDE_Tnp_1"/>
    <property type="match status" value="1"/>
</dbReference>
<dbReference type="InterPro" id="IPR047952">
    <property type="entry name" value="Transpos_IS4"/>
</dbReference>
<evidence type="ECO:0000256" key="1">
    <source>
        <dbReference type="ARBA" id="ARBA00010075"/>
    </source>
</evidence>
<comment type="similarity">
    <text evidence="1">Belongs to the transposase 11 family.</text>
</comment>
<protein>
    <recommendedName>
        <fullName evidence="5">Transposase IS4-like domain-containing protein</fullName>
    </recommendedName>
</protein>
<evidence type="ECO:0000313" key="6">
    <source>
        <dbReference type="EMBL" id="KYF54464.1"/>
    </source>
</evidence>
<keyword evidence="4" id="KW-0233">DNA recombination</keyword>
<dbReference type="NCBIfam" id="NF033592">
    <property type="entry name" value="transpos_IS4_1"/>
    <property type="match status" value="1"/>
</dbReference>
<reference evidence="6 7" key="1">
    <citation type="submission" date="2014-02" db="EMBL/GenBank/DDBJ databases">
        <title>The small core and large imbalanced accessory genome model reveals a collaborative survival strategy of Sorangium cellulosum strains in nature.</title>
        <authorList>
            <person name="Han K."/>
            <person name="Peng R."/>
            <person name="Blom J."/>
            <person name="Li Y.-Z."/>
        </authorList>
    </citation>
    <scope>NUCLEOTIDE SEQUENCE [LARGE SCALE GENOMIC DNA]</scope>
    <source>
        <strain evidence="6 7">So0157-25</strain>
    </source>
</reference>
<name>A0A150PFN5_SORCE</name>
<sequence>MAKPSDKPTSAPPAVPVPFLAKYHELFDADELWAAARQMGAVTRDRKVDVSALVEASVLAMSGLPGTPTTIFANYIQLTGQDLAPSAFYDRFTVPFANLMADVTRRAMAAVRAVDPSLRDVAEMERLLEHFSDVQVADSSCQVLRKLAACWSPSTSPERPASFKIHAVISLKDNLPIEHHISPQREHDNPHLDESVLTPGALLLADLGYVDHERLLRLKARCVHILMRLKASQDPRIARVRVGRGDKRLCRGMKLDEALATGALDFEKGRLDVDVVLAARVDGKRVEGTFRVVGIAPADGGEDRYYLTSVPPDVLTPDDVALTYTLRWDIELLWKHLKTGTGLTAIRAWRPAAVFALVHAKMTAVALARLLELAAKPITGQHATGQLAIVLALNRAVPMILALRMRGQNVDLAEMERRMLLLAKVLGKSRRQRRERSRKAKRAGIAADS</sequence>
<gene>
    <name evidence="6" type="ORF">BE08_32490</name>
</gene>
<dbReference type="SUPFAM" id="SSF53098">
    <property type="entry name" value="Ribonuclease H-like"/>
    <property type="match status" value="1"/>
</dbReference>
<keyword evidence="3" id="KW-0238">DNA-binding</keyword>
<accession>A0A150PFN5</accession>
<organism evidence="6 7">
    <name type="scientific">Sorangium cellulosum</name>
    <name type="common">Polyangium cellulosum</name>
    <dbReference type="NCBI Taxonomy" id="56"/>
    <lineage>
        <taxon>Bacteria</taxon>
        <taxon>Pseudomonadati</taxon>
        <taxon>Myxococcota</taxon>
        <taxon>Polyangia</taxon>
        <taxon>Polyangiales</taxon>
        <taxon>Polyangiaceae</taxon>
        <taxon>Sorangium</taxon>
    </lineage>
</organism>
<dbReference type="AlphaFoldDB" id="A0A150PFN5"/>
<dbReference type="EMBL" id="JELY01001831">
    <property type="protein sequence ID" value="KYF54464.1"/>
    <property type="molecule type" value="Genomic_DNA"/>
</dbReference>
<dbReference type="Proteomes" id="UP000075420">
    <property type="component" value="Unassembled WGS sequence"/>
</dbReference>
<dbReference type="InterPro" id="IPR012337">
    <property type="entry name" value="RNaseH-like_sf"/>
</dbReference>
<evidence type="ECO:0000256" key="2">
    <source>
        <dbReference type="ARBA" id="ARBA00022578"/>
    </source>
</evidence>
<dbReference type="GO" id="GO:0004803">
    <property type="term" value="F:transposase activity"/>
    <property type="evidence" value="ECO:0007669"/>
    <property type="project" value="InterPro"/>
</dbReference>
<evidence type="ECO:0000313" key="7">
    <source>
        <dbReference type="Proteomes" id="UP000075420"/>
    </source>
</evidence>
<dbReference type="InterPro" id="IPR002559">
    <property type="entry name" value="Transposase_11"/>
</dbReference>
<dbReference type="GO" id="GO:0006313">
    <property type="term" value="P:DNA transposition"/>
    <property type="evidence" value="ECO:0007669"/>
    <property type="project" value="InterPro"/>
</dbReference>
<feature type="domain" description="Transposase IS4-like" evidence="5">
    <location>
        <begin position="158"/>
        <end position="365"/>
    </location>
</feature>
<keyword evidence="2" id="KW-0815">Transposition</keyword>